<evidence type="ECO:0000256" key="3">
    <source>
        <dbReference type="ARBA" id="ARBA00023015"/>
    </source>
</evidence>
<dbReference type="AlphaFoldDB" id="A0AAN5D3A1"/>
<comment type="caution">
    <text evidence="8">The sequence shown here is derived from an EMBL/GenBank/DDBJ whole genome shotgun (WGS) entry which is preliminary data.</text>
</comment>
<dbReference type="Pfam" id="PF03299">
    <property type="entry name" value="TF_AP-2"/>
    <property type="match status" value="1"/>
</dbReference>
<dbReference type="PANTHER" id="PTHR10812:SF17">
    <property type="entry name" value="TRANSCRIPTION FACTOR AP-2, ISOFORM D"/>
    <property type="match status" value="1"/>
</dbReference>
<dbReference type="InterPro" id="IPR004979">
    <property type="entry name" value="TF_AP2"/>
</dbReference>
<evidence type="ECO:0000256" key="6">
    <source>
        <dbReference type="ARBA" id="ARBA00023242"/>
    </source>
</evidence>
<dbReference type="PANTHER" id="PTHR10812">
    <property type="entry name" value="TRANSCRIPTION FACTOR AP-2"/>
    <property type="match status" value="1"/>
</dbReference>
<dbReference type="InterPro" id="IPR013854">
    <property type="entry name" value="TF_AP2_C"/>
</dbReference>
<accession>A0AAN5D3A1</accession>
<proteinExistence type="inferred from homology"/>
<dbReference type="GO" id="GO:0000977">
    <property type="term" value="F:RNA polymerase II transcription regulatory region sequence-specific DNA binding"/>
    <property type="evidence" value="ECO:0007669"/>
    <property type="project" value="TreeGrafter"/>
</dbReference>
<comment type="similarity">
    <text evidence="2">Belongs to the AP-2 family.</text>
</comment>
<dbReference type="GO" id="GO:0042127">
    <property type="term" value="P:regulation of cell population proliferation"/>
    <property type="evidence" value="ECO:0007669"/>
    <property type="project" value="TreeGrafter"/>
</dbReference>
<organism evidence="8 9">
    <name type="scientific">Pristionchus mayeri</name>
    <dbReference type="NCBI Taxonomy" id="1317129"/>
    <lineage>
        <taxon>Eukaryota</taxon>
        <taxon>Metazoa</taxon>
        <taxon>Ecdysozoa</taxon>
        <taxon>Nematoda</taxon>
        <taxon>Chromadorea</taxon>
        <taxon>Rhabditida</taxon>
        <taxon>Rhabditina</taxon>
        <taxon>Diplogasteromorpha</taxon>
        <taxon>Diplogasteroidea</taxon>
        <taxon>Neodiplogasteridae</taxon>
        <taxon>Pristionchus</taxon>
    </lineage>
</organism>
<feature type="domain" description="Transcription factor AP-2 C-terminal" evidence="7">
    <location>
        <begin position="1"/>
        <end position="162"/>
    </location>
</feature>
<keyword evidence="6" id="KW-0539">Nucleus</keyword>
<evidence type="ECO:0000256" key="5">
    <source>
        <dbReference type="ARBA" id="ARBA00023163"/>
    </source>
</evidence>
<protein>
    <recommendedName>
        <fullName evidence="7">Transcription factor AP-2 C-terminal domain-containing protein</fullName>
    </recommendedName>
</protein>
<dbReference type="Proteomes" id="UP001328107">
    <property type="component" value="Unassembled WGS sequence"/>
</dbReference>
<keyword evidence="4" id="KW-0238">DNA-binding</keyword>
<dbReference type="EMBL" id="BTRK01000005">
    <property type="protein sequence ID" value="GMR55863.1"/>
    <property type="molecule type" value="Genomic_DNA"/>
</dbReference>
<gene>
    <name evidence="8" type="ORF">PMAYCL1PPCAC_26058</name>
</gene>
<evidence type="ECO:0000256" key="2">
    <source>
        <dbReference type="ARBA" id="ARBA00007770"/>
    </source>
</evidence>
<keyword evidence="9" id="KW-1185">Reference proteome</keyword>
<name>A0AAN5D3A1_9BILA</name>
<evidence type="ECO:0000259" key="7">
    <source>
        <dbReference type="Pfam" id="PF03299"/>
    </source>
</evidence>
<feature type="non-terminal residue" evidence="8">
    <location>
        <position position="162"/>
    </location>
</feature>
<keyword evidence="3" id="KW-0805">Transcription regulation</keyword>
<keyword evidence="5" id="KW-0804">Transcription</keyword>
<evidence type="ECO:0000256" key="1">
    <source>
        <dbReference type="ARBA" id="ARBA00004123"/>
    </source>
</evidence>
<evidence type="ECO:0000313" key="9">
    <source>
        <dbReference type="Proteomes" id="UP001328107"/>
    </source>
</evidence>
<feature type="non-terminal residue" evidence="8">
    <location>
        <position position="1"/>
    </location>
</feature>
<evidence type="ECO:0000256" key="4">
    <source>
        <dbReference type="ARBA" id="ARBA00023125"/>
    </source>
</evidence>
<evidence type="ECO:0000313" key="8">
    <source>
        <dbReference type="EMBL" id="GMR55863.1"/>
    </source>
</evidence>
<reference evidence="9" key="1">
    <citation type="submission" date="2022-10" db="EMBL/GenBank/DDBJ databases">
        <title>Genome assembly of Pristionchus species.</title>
        <authorList>
            <person name="Yoshida K."/>
            <person name="Sommer R.J."/>
        </authorList>
    </citation>
    <scope>NUCLEOTIDE SEQUENCE [LARGE SCALE GENOMIC DNA]</scope>
    <source>
        <strain evidence="9">RS5460</strain>
    </source>
</reference>
<sequence>VTGRLGVVGGQRTYNVTVAEIERRTRAPECVPLSLLGPLLKRGKVKGCGDRLKQLLANRQIPASGEGKSRKVTVSTLSALLEEEATQLSADHRELLFAYFPFVFLARLVVLQVNNPALLARADADAHAAMSIVSSLSSLLTSWNSSSNSPLSEYSQVTHTLG</sequence>
<dbReference type="GO" id="GO:0000981">
    <property type="term" value="F:DNA-binding transcription factor activity, RNA polymerase II-specific"/>
    <property type="evidence" value="ECO:0007669"/>
    <property type="project" value="TreeGrafter"/>
</dbReference>
<dbReference type="GO" id="GO:0005634">
    <property type="term" value="C:nucleus"/>
    <property type="evidence" value="ECO:0007669"/>
    <property type="project" value="UniProtKB-SubCell"/>
</dbReference>
<comment type="subcellular location">
    <subcellularLocation>
        <location evidence="1">Nucleus</location>
    </subcellularLocation>
</comment>